<gene>
    <name evidence="1" type="ORF">JHW45_09700</name>
</gene>
<evidence type="ECO:0000313" key="2">
    <source>
        <dbReference type="Proteomes" id="UP001218412"/>
    </source>
</evidence>
<dbReference type="Pfam" id="PF10983">
    <property type="entry name" value="DUF2793"/>
    <property type="match status" value="1"/>
</dbReference>
<reference evidence="1 2" key="1">
    <citation type="submission" date="2021-01" db="EMBL/GenBank/DDBJ databases">
        <title>Biogeographic distribution of Paracoccus.</title>
        <authorList>
            <person name="Hollensteiner J."/>
            <person name="Leineberger J."/>
            <person name="Brinkhoff T."/>
            <person name="Daniel R."/>
        </authorList>
    </citation>
    <scope>NUCLEOTIDE SEQUENCE [LARGE SCALE GENOMIC DNA]</scope>
    <source>
        <strain evidence="1 2">LMG25392</strain>
    </source>
</reference>
<keyword evidence="2" id="KW-1185">Reference proteome</keyword>
<proteinExistence type="predicted"/>
<protein>
    <submittedName>
        <fullName evidence="1">DUF2793 domain-containing protein</fullName>
    </submittedName>
</protein>
<dbReference type="EMBL" id="CP067134">
    <property type="protein sequence ID" value="WCR09401.1"/>
    <property type="molecule type" value="Genomic_DNA"/>
</dbReference>
<dbReference type="RefSeq" id="WP_272857512.1">
    <property type="nucleotide sequence ID" value="NZ_CP067134.1"/>
</dbReference>
<dbReference type="InterPro" id="IPR021251">
    <property type="entry name" value="DUF2793"/>
</dbReference>
<evidence type="ECO:0000313" key="1">
    <source>
        <dbReference type="EMBL" id="WCR09401.1"/>
    </source>
</evidence>
<organism evidence="1 2">
    <name type="scientific">Paracoccus stylophorae</name>
    <dbReference type="NCBI Taxonomy" id="659350"/>
    <lineage>
        <taxon>Bacteria</taxon>
        <taxon>Pseudomonadati</taxon>
        <taxon>Pseudomonadota</taxon>
        <taxon>Alphaproteobacteria</taxon>
        <taxon>Rhodobacterales</taxon>
        <taxon>Paracoccaceae</taxon>
        <taxon>Paracoccus</taxon>
    </lineage>
</organism>
<dbReference type="Proteomes" id="UP001218412">
    <property type="component" value="Chromosome"/>
</dbReference>
<sequence>MPMNETARLAMPLLQAAQAQKHVTVNEALMRLDGLVNPVLRSVTTQDPPAQVIDGECWGVPDGATGGWSGQIGQIAIGSNGGWVFASPAAGMRAFIADQGVTAIHDGAGWAGGAISLGGYGSALNAGMAEAEVTVSAGSSVDTGVAIPAGALVIGAVARVTQALSGSLTSWRLGTPGAENRFGKGLGNATGSWARGMLSTPMTYYQSETLRMTAEGGEFTDGRVIVAVHWLSLRLPG</sequence>
<name>A0ABY7SRB3_9RHOB</name>
<accession>A0ABY7SRB3</accession>